<dbReference type="Pfam" id="PF24963">
    <property type="entry name" value="DUF7768"/>
    <property type="match status" value="1"/>
</dbReference>
<dbReference type="InterPro" id="IPR056670">
    <property type="entry name" value="DUF7768"/>
</dbReference>
<gene>
    <name evidence="2" type="ORF">H1S01_03225</name>
</gene>
<proteinExistence type="predicted"/>
<dbReference type="Proteomes" id="UP000617402">
    <property type="component" value="Unassembled WGS sequence"/>
</dbReference>
<evidence type="ECO:0000313" key="2">
    <source>
        <dbReference type="EMBL" id="MBC9783523.1"/>
    </source>
</evidence>
<accession>A0ABR7SYB5</accession>
<comment type="caution">
    <text evidence="2">The sequence shown here is derived from an EMBL/GenBank/DDBJ whole genome shotgun (WGS) entry which is preliminary data.</text>
</comment>
<evidence type="ECO:0000313" key="3">
    <source>
        <dbReference type="Proteomes" id="UP000617402"/>
    </source>
</evidence>
<keyword evidence="3" id="KW-1185">Reference proteome</keyword>
<feature type="domain" description="DUF7768" evidence="1">
    <location>
        <begin position="212"/>
        <end position="307"/>
    </location>
</feature>
<dbReference type="RefSeq" id="WP_188038681.1">
    <property type="nucleotide sequence ID" value="NZ_JACVHF010000002.1"/>
</dbReference>
<organism evidence="2 3">
    <name type="scientific">Heliobacterium chlorum</name>
    <dbReference type="NCBI Taxonomy" id="2698"/>
    <lineage>
        <taxon>Bacteria</taxon>
        <taxon>Bacillati</taxon>
        <taxon>Bacillota</taxon>
        <taxon>Clostridia</taxon>
        <taxon>Eubacteriales</taxon>
        <taxon>Heliobacteriaceae</taxon>
        <taxon>Heliobacterium</taxon>
    </lineage>
</organism>
<name>A0ABR7SYB5_HELCL</name>
<reference evidence="2 3" key="1">
    <citation type="submission" date="2020-07" db="EMBL/GenBank/DDBJ databases">
        <title>Draft whole-genome sequence of Heliobacterium chlorum DSM 3682, type strain.</title>
        <authorList>
            <person name="Kyndt J.A."/>
            <person name="Meyer T.E."/>
            <person name="Imhoff J.F."/>
        </authorList>
    </citation>
    <scope>NUCLEOTIDE SEQUENCE [LARGE SCALE GENOMIC DNA]</scope>
    <source>
        <strain evidence="2 3">DSM 3682</strain>
    </source>
</reference>
<evidence type="ECO:0000259" key="1">
    <source>
        <dbReference type="Pfam" id="PF24963"/>
    </source>
</evidence>
<dbReference type="Gene3D" id="3.40.50.10400">
    <property type="entry name" value="Hypothetical protein PA1492"/>
    <property type="match status" value="1"/>
</dbReference>
<protein>
    <recommendedName>
        <fullName evidence="1">DUF7768 domain-containing protein</fullName>
    </recommendedName>
</protein>
<dbReference type="EMBL" id="JACVHF010000002">
    <property type="protein sequence ID" value="MBC9783523.1"/>
    <property type="molecule type" value="Genomic_DNA"/>
</dbReference>
<sequence>MSTTTLDNRPGLTVTEAREIDRYCIEKIEQSRSSIDQMGDITQGKRPKYLNQASMAQFFRTTAAMDELARTACWWRQYDPEIEQMMLDAMEMTMVGLQEMTVRMDQVQRDKLLYKTSKHEILFVADSEARRDKKRLLEEAAETIVPTEDLFNISVQAIEACRSCMQRGEAVEKCESRISMLRCMVPIPPGMENPPDGRCPYQAALGIKRRRVGISHPLKGDIPGNMAKIDAICRWVYEQHPDVVPVSFVHMFSFLDDTQPEQRKRALLWCIDILLGLDELWVFGDWEKSEGCCVEVEAAKRVNMPIIVWDPKFDELKVSESEPSTEKGA</sequence>